<dbReference type="Proteomes" id="UP000002505">
    <property type="component" value="Chromosome"/>
</dbReference>
<dbReference type="InterPro" id="IPR036514">
    <property type="entry name" value="SGNH_hydro_sf"/>
</dbReference>
<dbReference type="HOGENOM" id="CLU_684505_0_0_11"/>
<dbReference type="RefSeq" id="WP_015938086.1">
    <property type="nucleotide sequence ID" value="NC_011886.1"/>
</dbReference>
<proteinExistence type="predicted"/>
<dbReference type="eggNOG" id="COG2755">
    <property type="taxonomic scope" value="Bacteria"/>
</dbReference>
<evidence type="ECO:0000313" key="1">
    <source>
        <dbReference type="EMBL" id="ACL40890.1"/>
    </source>
</evidence>
<evidence type="ECO:0008006" key="3">
    <source>
        <dbReference type="Google" id="ProtNLM"/>
    </source>
</evidence>
<keyword evidence="2" id="KW-1185">Reference proteome</keyword>
<accession>B8HEE5</accession>
<sequence length="402" mass="42806">MDATAAAVTYGKKDLLSFVTLGDSRTQFNGNIRQEDVSGGGDAITKLDRGYMTWAQVLLRQRMRWIKNGGVGGDTTAMMLARTDALLDLNPGWLIGFGVINSVNSDVPSATIISELGQIFDKCAARGVKVVWGTDWCSTSTNTIARKSALYGTNEWLRQQVGVRPDFYLADYATAIVDPTTGTPYAALASDNLHQDGPGGLRMARQLVKVLSPLIPPSDRLIVSNLDTTNLLLNGMFEGDGGTGRATTWASGTGGTATYAKVARTDGVPGFWQQVTVSGATGSRLREDLLPGVAGSWVEGDKVRFEIEFETDAAGWNASQFYAGIQVFGATGILHATDCVHSSGTAAQTDRPESGICRTPAITIGAGATTVRVYVTLVGDGTYRVARARLFKATYLPPQCVD</sequence>
<dbReference type="OrthoDB" id="5120283at2"/>
<dbReference type="Gene3D" id="3.40.50.1110">
    <property type="entry name" value="SGNH hydrolase"/>
    <property type="match status" value="1"/>
</dbReference>
<gene>
    <name evidence="1" type="ordered locus">Achl_2927</name>
</gene>
<dbReference type="SUPFAM" id="SSF52266">
    <property type="entry name" value="SGNH hydrolase"/>
    <property type="match status" value="1"/>
</dbReference>
<organism evidence="1 2">
    <name type="scientific">Pseudarthrobacter chlorophenolicus (strain ATCC 700700 / DSM 12829 / CIP 107037 / JCM 12360 / KCTC 9906 / NCIMB 13794 / A6)</name>
    <name type="common">Arthrobacter chlorophenolicus</name>
    <dbReference type="NCBI Taxonomy" id="452863"/>
    <lineage>
        <taxon>Bacteria</taxon>
        <taxon>Bacillati</taxon>
        <taxon>Actinomycetota</taxon>
        <taxon>Actinomycetes</taxon>
        <taxon>Micrococcales</taxon>
        <taxon>Micrococcaceae</taxon>
        <taxon>Pseudarthrobacter</taxon>
    </lineage>
</organism>
<evidence type="ECO:0000313" key="2">
    <source>
        <dbReference type="Proteomes" id="UP000002505"/>
    </source>
</evidence>
<protein>
    <recommendedName>
        <fullName evidence="3">SGNH hydrolase-type esterase domain-containing protein</fullName>
    </recommendedName>
</protein>
<dbReference type="AlphaFoldDB" id="B8HEE5"/>
<reference evidence="1" key="1">
    <citation type="submission" date="2009-01" db="EMBL/GenBank/DDBJ databases">
        <title>Complete sequence of chromosome of Arthrobacter chlorophenolicus A6.</title>
        <authorList>
            <consortium name="US DOE Joint Genome Institute"/>
            <person name="Lucas S."/>
            <person name="Copeland A."/>
            <person name="Lapidus A."/>
            <person name="Glavina del Rio T."/>
            <person name="Tice H."/>
            <person name="Bruce D."/>
            <person name="Goodwin L."/>
            <person name="Pitluck S."/>
            <person name="Goltsman E."/>
            <person name="Clum A."/>
            <person name="Larimer F."/>
            <person name="Land M."/>
            <person name="Hauser L."/>
            <person name="Kyrpides N."/>
            <person name="Mikhailova N."/>
            <person name="Jansson J."/>
            <person name="Richardson P."/>
        </authorList>
    </citation>
    <scope>NUCLEOTIDE SEQUENCE [LARGE SCALE GENOMIC DNA]</scope>
    <source>
        <strain evidence="1">A6</strain>
    </source>
</reference>
<dbReference type="KEGG" id="ach:Achl_2927"/>
<name>B8HEE5_PSECP</name>
<dbReference type="EMBL" id="CP001341">
    <property type="protein sequence ID" value="ACL40890.1"/>
    <property type="molecule type" value="Genomic_DNA"/>
</dbReference>